<keyword evidence="4 7" id="KW-0472">Membrane</keyword>
<evidence type="ECO:0000256" key="6">
    <source>
        <dbReference type="SAM" id="MobiDB-lite"/>
    </source>
</evidence>
<keyword evidence="2 7" id="KW-0812">Transmembrane</keyword>
<dbReference type="GO" id="GO:0016020">
    <property type="term" value="C:membrane"/>
    <property type="evidence" value="ECO:0007669"/>
    <property type="project" value="UniProtKB-SubCell"/>
</dbReference>
<protein>
    <recommendedName>
        <fullName evidence="8">Rhodopsin domain-containing protein</fullName>
    </recommendedName>
</protein>
<dbReference type="Proteomes" id="UP000054383">
    <property type="component" value="Unassembled WGS sequence"/>
</dbReference>
<dbReference type="EMBL" id="CVMT01000002">
    <property type="protein sequence ID" value="CRG86024.1"/>
    <property type="molecule type" value="Genomic_DNA"/>
</dbReference>
<evidence type="ECO:0000313" key="10">
    <source>
        <dbReference type="Proteomes" id="UP000054383"/>
    </source>
</evidence>
<dbReference type="AlphaFoldDB" id="A0A0U1LRK2"/>
<feature type="domain" description="Rhodopsin" evidence="8">
    <location>
        <begin position="2"/>
        <end position="170"/>
    </location>
</feature>
<gene>
    <name evidence="9" type="ORF">PISL3812_03027</name>
</gene>
<feature type="transmembrane region" description="Helical" evidence="7">
    <location>
        <begin position="22"/>
        <end position="47"/>
    </location>
</feature>
<dbReference type="InterPro" id="IPR049326">
    <property type="entry name" value="Rhodopsin_dom_fungi"/>
</dbReference>
<evidence type="ECO:0000259" key="8">
    <source>
        <dbReference type="Pfam" id="PF20684"/>
    </source>
</evidence>
<dbReference type="STRING" id="28573.A0A0U1LRK2"/>
<comment type="subcellular location">
    <subcellularLocation>
        <location evidence="1">Membrane</location>
        <topology evidence="1">Multi-pass membrane protein</topology>
    </subcellularLocation>
</comment>
<evidence type="ECO:0000256" key="2">
    <source>
        <dbReference type="ARBA" id="ARBA00022692"/>
    </source>
</evidence>
<evidence type="ECO:0000256" key="1">
    <source>
        <dbReference type="ARBA" id="ARBA00004141"/>
    </source>
</evidence>
<dbReference type="InterPro" id="IPR052337">
    <property type="entry name" value="SAT4-like"/>
</dbReference>
<keyword evidence="10" id="KW-1185">Reference proteome</keyword>
<dbReference type="Pfam" id="PF20684">
    <property type="entry name" value="Fung_rhodopsin"/>
    <property type="match status" value="1"/>
</dbReference>
<evidence type="ECO:0000313" key="9">
    <source>
        <dbReference type="EMBL" id="CRG86024.1"/>
    </source>
</evidence>
<dbReference type="PANTHER" id="PTHR33048:SF47">
    <property type="entry name" value="INTEGRAL MEMBRANE PROTEIN-RELATED"/>
    <property type="match status" value="1"/>
</dbReference>
<feature type="transmembrane region" description="Helical" evidence="7">
    <location>
        <begin position="138"/>
        <end position="165"/>
    </location>
</feature>
<organism evidence="9 10">
    <name type="scientific">Talaromyces islandicus</name>
    <name type="common">Penicillium islandicum</name>
    <dbReference type="NCBI Taxonomy" id="28573"/>
    <lineage>
        <taxon>Eukaryota</taxon>
        <taxon>Fungi</taxon>
        <taxon>Dikarya</taxon>
        <taxon>Ascomycota</taxon>
        <taxon>Pezizomycotina</taxon>
        <taxon>Eurotiomycetes</taxon>
        <taxon>Eurotiomycetidae</taxon>
        <taxon>Eurotiales</taxon>
        <taxon>Trichocomaceae</taxon>
        <taxon>Talaromyces</taxon>
        <taxon>Talaromyces sect. Islandici</taxon>
    </lineage>
</organism>
<accession>A0A0U1LRK2</accession>
<dbReference type="OrthoDB" id="4225722at2759"/>
<keyword evidence="3 7" id="KW-1133">Transmembrane helix</keyword>
<feature type="region of interest" description="Disordered" evidence="6">
    <location>
        <begin position="195"/>
        <end position="220"/>
    </location>
</feature>
<comment type="similarity">
    <text evidence="5">Belongs to the SAT4 family.</text>
</comment>
<evidence type="ECO:0000256" key="3">
    <source>
        <dbReference type="ARBA" id="ARBA00022989"/>
    </source>
</evidence>
<evidence type="ECO:0000256" key="5">
    <source>
        <dbReference type="ARBA" id="ARBA00038359"/>
    </source>
</evidence>
<feature type="transmembrane region" description="Helical" evidence="7">
    <location>
        <begin position="109"/>
        <end position="132"/>
    </location>
</feature>
<evidence type="ECO:0000256" key="4">
    <source>
        <dbReference type="ARBA" id="ARBA00023136"/>
    </source>
</evidence>
<sequence length="292" mass="33090">MKLTILLQYIEIFAYRSVNRKMFWLCSFMIFANFVLYFTSVVLEIFVCRGSHTPWFSLSGHDSCPLNILQLSVAVNAFNSLSNIAILILPQMSIWNLQLAREKKIGISILFFMGLFACIASIVHLTYTTIILRGTDNIAYYLFLSALWTYPETSFGIVIACVPVMPKFFREMRDRVRKSKSASRVCFCCQRRSAPLPSRKTRSSHMRTTDGAFSDDEPLTELHGTTGSSDSLVAGYAERTNSNGSGLIFLSISRDGRYANAMPDDIRTRVLEHILIRDQNMIPPTCYKPPAQ</sequence>
<reference evidence="9 10" key="1">
    <citation type="submission" date="2015-04" db="EMBL/GenBank/DDBJ databases">
        <authorList>
            <person name="Syromyatnikov M.Y."/>
            <person name="Popov V.N."/>
        </authorList>
    </citation>
    <scope>NUCLEOTIDE SEQUENCE [LARGE SCALE GENOMIC DNA]</scope>
    <source>
        <strain evidence="9">WF-38-12</strain>
    </source>
</reference>
<name>A0A0U1LRK2_TALIS</name>
<feature type="transmembrane region" description="Helical" evidence="7">
    <location>
        <begin position="67"/>
        <end position="89"/>
    </location>
</feature>
<evidence type="ECO:0000256" key="7">
    <source>
        <dbReference type="SAM" id="Phobius"/>
    </source>
</evidence>
<dbReference type="PANTHER" id="PTHR33048">
    <property type="entry name" value="PTH11-LIKE INTEGRAL MEMBRANE PROTEIN (AFU_ORTHOLOGUE AFUA_5G11245)"/>
    <property type="match status" value="1"/>
</dbReference>
<proteinExistence type="inferred from homology"/>